<dbReference type="EMBL" id="JAYGIE010000074">
    <property type="protein sequence ID" value="MEA5478370.1"/>
    <property type="molecule type" value="Genomic_DNA"/>
</dbReference>
<accession>A0ABU5TJE0</accession>
<comment type="caution">
    <text evidence="2">The sequence shown here is derived from an EMBL/GenBank/DDBJ whole genome shotgun (WGS) entry which is preliminary data.</text>
</comment>
<dbReference type="Gene3D" id="3.30.420.10">
    <property type="entry name" value="Ribonuclease H-like superfamily/Ribonuclease H"/>
    <property type="match status" value="1"/>
</dbReference>
<dbReference type="Pfam" id="PF13358">
    <property type="entry name" value="DDE_3"/>
    <property type="match status" value="1"/>
</dbReference>
<dbReference type="InterPro" id="IPR038717">
    <property type="entry name" value="Tc1-like_DDE_dom"/>
</dbReference>
<reference evidence="2 3" key="1">
    <citation type="submission" date="2023-12" db="EMBL/GenBank/DDBJ databases">
        <title>Baltic Sea Cyanobacteria.</title>
        <authorList>
            <person name="Delbaje E."/>
            <person name="Fewer D.P."/>
            <person name="Shishido T.K."/>
        </authorList>
    </citation>
    <scope>NUCLEOTIDE SEQUENCE [LARGE SCALE GENOMIC DNA]</scope>
    <source>
        <strain evidence="2 3">UHCC 0370</strain>
    </source>
</reference>
<keyword evidence="3" id="KW-1185">Reference proteome</keyword>
<dbReference type="PANTHER" id="PTHR46564:SF1">
    <property type="entry name" value="TRANSPOSASE"/>
    <property type="match status" value="1"/>
</dbReference>
<feature type="non-terminal residue" evidence="2">
    <location>
        <position position="1"/>
    </location>
</feature>
<proteinExistence type="predicted"/>
<feature type="domain" description="Tc1-like transposase DDE" evidence="1">
    <location>
        <begin position="3"/>
        <end position="108"/>
    </location>
</feature>
<dbReference type="InterPro" id="IPR012337">
    <property type="entry name" value="RNaseH-like_sf"/>
</dbReference>
<dbReference type="RefSeq" id="WP_323261879.1">
    <property type="nucleotide sequence ID" value="NZ_JAYGIE010000074.1"/>
</dbReference>
<dbReference type="InterPro" id="IPR036397">
    <property type="entry name" value="RNaseH_sf"/>
</dbReference>
<gene>
    <name evidence="2" type="ORF">VB774_12150</name>
</gene>
<evidence type="ECO:0000313" key="3">
    <source>
        <dbReference type="Proteomes" id="UP001301388"/>
    </source>
</evidence>
<organism evidence="2 3">
    <name type="scientific">Pseudanabaena galeata UHCC 0370</name>
    <dbReference type="NCBI Taxonomy" id="3110310"/>
    <lineage>
        <taxon>Bacteria</taxon>
        <taxon>Bacillati</taxon>
        <taxon>Cyanobacteriota</taxon>
        <taxon>Cyanophyceae</taxon>
        <taxon>Pseudanabaenales</taxon>
        <taxon>Pseudanabaenaceae</taxon>
        <taxon>Pseudanabaena</taxon>
    </lineage>
</organism>
<dbReference type="Proteomes" id="UP001301388">
    <property type="component" value="Unassembled WGS sequence"/>
</dbReference>
<dbReference type="SUPFAM" id="SSF53098">
    <property type="entry name" value="Ribonuclease H-like"/>
    <property type="match status" value="1"/>
</dbReference>
<evidence type="ECO:0000259" key="1">
    <source>
        <dbReference type="Pfam" id="PF13358"/>
    </source>
</evidence>
<sequence length="149" mass="17057">CGRKRFNVLAALNAITHEVITVTNDSYINALSVCELLEKLATLGLSIPITLVLDNARYQKCQLVQDLAHSLGIELLFLPSYSPNLNLIERFWKFVKQKCLYSKYYEDFTLFQDAISSCIENAHINHKKELLSLLTLRFQNLKKAQIIPV</sequence>
<protein>
    <submittedName>
        <fullName evidence="2">IS630 family transposase</fullName>
    </submittedName>
</protein>
<dbReference type="PANTHER" id="PTHR46564">
    <property type="entry name" value="TRANSPOSASE"/>
    <property type="match status" value="1"/>
</dbReference>
<dbReference type="NCBIfam" id="NF033545">
    <property type="entry name" value="transpos_IS630"/>
    <property type="match status" value="1"/>
</dbReference>
<dbReference type="InterPro" id="IPR047655">
    <property type="entry name" value="Transpos_IS630-like"/>
</dbReference>
<evidence type="ECO:0000313" key="2">
    <source>
        <dbReference type="EMBL" id="MEA5478370.1"/>
    </source>
</evidence>
<name>A0ABU5TJE0_9CYAN</name>